<gene>
    <name evidence="3" type="ORF">EDM52_03960</name>
</gene>
<dbReference type="RefSeq" id="WP_122907705.1">
    <property type="nucleotide sequence ID" value="NZ_CBCSBE010000002.1"/>
</dbReference>
<name>A0A3M8CKD4_9BACL</name>
<evidence type="ECO:0000256" key="2">
    <source>
        <dbReference type="SAM" id="Phobius"/>
    </source>
</evidence>
<reference evidence="3 4" key="1">
    <citation type="submission" date="2018-10" db="EMBL/GenBank/DDBJ databases">
        <title>Phylogenomics of Brevibacillus.</title>
        <authorList>
            <person name="Dunlap C."/>
        </authorList>
    </citation>
    <scope>NUCLEOTIDE SEQUENCE [LARGE SCALE GENOMIC DNA]</scope>
    <source>
        <strain evidence="3 4">JCM 12215</strain>
    </source>
</reference>
<keyword evidence="2" id="KW-1133">Transmembrane helix</keyword>
<keyword evidence="4" id="KW-1185">Reference proteome</keyword>
<dbReference type="OrthoDB" id="2472626at2"/>
<evidence type="ECO:0000313" key="3">
    <source>
        <dbReference type="EMBL" id="RNB76079.1"/>
    </source>
</evidence>
<feature type="transmembrane region" description="Helical" evidence="2">
    <location>
        <begin position="6"/>
        <end position="25"/>
    </location>
</feature>
<organism evidence="3 4">
    <name type="scientific">Brevibacillus invocatus</name>
    <dbReference type="NCBI Taxonomy" id="173959"/>
    <lineage>
        <taxon>Bacteria</taxon>
        <taxon>Bacillati</taxon>
        <taxon>Bacillota</taxon>
        <taxon>Bacilli</taxon>
        <taxon>Bacillales</taxon>
        <taxon>Paenibacillaceae</taxon>
        <taxon>Brevibacillus</taxon>
    </lineage>
</organism>
<accession>A0A3M8CKD4</accession>
<sequence>MVSLDSSIAFLIYITAVSSAAAGVTEACKSIVPFLATDYEPKEDCWEDHNEAARFMNYKRFFNLLISVVSAGVIFGALGLDPAAILLGATSAYVENPWQVGTWLWGIVAVFGSPFFASLLKILEGFKQQVSTDHPPNRPRRKVTGPRDDR</sequence>
<proteinExistence type="predicted"/>
<keyword evidence="2" id="KW-0812">Transmembrane</keyword>
<keyword evidence="2" id="KW-0472">Membrane</keyword>
<feature type="transmembrane region" description="Helical" evidence="2">
    <location>
        <begin position="100"/>
        <end position="120"/>
    </location>
</feature>
<protein>
    <submittedName>
        <fullName evidence="3">Uncharacterized protein</fullName>
    </submittedName>
</protein>
<dbReference type="Proteomes" id="UP000282028">
    <property type="component" value="Unassembled WGS sequence"/>
</dbReference>
<feature type="region of interest" description="Disordered" evidence="1">
    <location>
        <begin position="130"/>
        <end position="150"/>
    </location>
</feature>
<dbReference type="EMBL" id="RHHR01000008">
    <property type="protein sequence ID" value="RNB76079.1"/>
    <property type="molecule type" value="Genomic_DNA"/>
</dbReference>
<evidence type="ECO:0000313" key="4">
    <source>
        <dbReference type="Proteomes" id="UP000282028"/>
    </source>
</evidence>
<comment type="caution">
    <text evidence="3">The sequence shown here is derived from an EMBL/GenBank/DDBJ whole genome shotgun (WGS) entry which is preliminary data.</text>
</comment>
<feature type="transmembrane region" description="Helical" evidence="2">
    <location>
        <begin position="61"/>
        <end position="80"/>
    </location>
</feature>
<dbReference type="AlphaFoldDB" id="A0A3M8CKD4"/>
<evidence type="ECO:0000256" key="1">
    <source>
        <dbReference type="SAM" id="MobiDB-lite"/>
    </source>
</evidence>